<evidence type="ECO:0000313" key="6">
    <source>
        <dbReference type="EMBL" id="TCN47522.1"/>
    </source>
</evidence>
<dbReference type="GO" id="GO:0003700">
    <property type="term" value="F:DNA-binding transcription factor activity"/>
    <property type="evidence" value="ECO:0007669"/>
    <property type="project" value="InterPro"/>
</dbReference>
<evidence type="ECO:0000256" key="2">
    <source>
        <dbReference type="ARBA" id="ARBA00023015"/>
    </source>
</evidence>
<sequence>MRNLNLVHLNGLRALEAVGRLGSLQAAAEELGVTVGAVSQQVIKAEDQLGRAIFERTARGLRQTAFGTPFLARLSAGFGQLSEAVATTQRRDDAILTISVAPIFASRWLIHRIDRFAAAHPDISLRIEATTTLVDLARSDVDLCIRVGPGTWPDVAAEFLVPQVVFPVCAPALAAGIRTPQDLSEQPAVVDGNDAFTWERWLKLAGFAVPAPKARHVFSDASLCLDAALAGQGVLLAYPVLASWALKEGRLVAPFPIRVETGMGYYFVTAPGVPEPRKVSLFKRWLRAALAEDEDGFAGAVIPARKAAPPSSP</sequence>
<dbReference type="AlphaFoldDB" id="A0A4R2D3V7"/>
<dbReference type="InterPro" id="IPR000847">
    <property type="entry name" value="LysR_HTH_N"/>
</dbReference>
<dbReference type="GO" id="GO:0006351">
    <property type="term" value="P:DNA-templated transcription"/>
    <property type="evidence" value="ECO:0007669"/>
    <property type="project" value="TreeGrafter"/>
</dbReference>
<keyword evidence="4" id="KW-0804">Transcription</keyword>
<dbReference type="Pfam" id="PF00126">
    <property type="entry name" value="HTH_1"/>
    <property type="match status" value="1"/>
</dbReference>
<name>A0A4R2D3V7_SHIGR</name>
<dbReference type="Gene3D" id="1.10.10.10">
    <property type="entry name" value="Winged helix-like DNA-binding domain superfamily/Winged helix DNA-binding domain"/>
    <property type="match status" value="1"/>
</dbReference>
<evidence type="ECO:0000256" key="3">
    <source>
        <dbReference type="ARBA" id="ARBA00023125"/>
    </source>
</evidence>
<comment type="similarity">
    <text evidence="1">Belongs to the LysR transcriptional regulatory family.</text>
</comment>
<dbReference type="InterPro" id="IPR005119">
    <property type="entry name" value="LysR_subst-bd"/>
</dbReference>
<dbReference type="InterPro" id="IPR036388">
    <property type="entry name" value="WH-like_DNA-bd_sf"/>
</dbReference>
<organism evidence="6 7">
    <name type="scientific">Shinella granuli</name>
    <dbReference type="NCBI Taxonomy" id="323621"/>
    <lineage>
        <taxon>Bacteria</taxon>
        <taxon>Pseudomonadati</taxon>
        <taxon>Pseudomonadota</taxon>
        <taxon>Alphaproteobacteria</taxon>
        <taxon>Hyphomicrobiales</taxon>
        <taxon>Rhizobiaceae</taxon>
        <taxon>Shinella</taxon>
    </lineage>
</organism>
<dbReference type="PANTHER" id="PTHR30537:SF74">
    <property type="entry name" value="HTH-TYPE TRANSCRIPTIONAL REGULATOR TRPI"/>
    <property type="match status" value="1"/>
</dbReference>
<proteinExistence type="inferred from homology"/>
<protein>
    <submittedName>
        <fullName evidence="6">LysR family transcriptional regulator</fullName>
    </submittedName>
</protein>
<dbReference type="Pfam" id="PF03466">
    <property type="entry name" value="LysR_substrate"/>
    <property type="match status" value="1"/>
</dbReference>
<keyword evidence="2" id="KW-0805">Transcription regulation</keyword>
<comment type="caution">
    <text evidence="6">The sequence shown here is derived from an EMBL/GenBank/DDBJ whole genome shotgun (WGS) entry which is preliminary data.</text>
</comment>
<dbReference type="InterPro" id="IPR058163">
    <property type="entry name" value="LysR-type_TF_proteobact-type"/>
</dbReference>
<evidence type="ECO:0000256" key="4">
    <source>
        <dbReference type="ARBA" id="ARBA00023163"/>
    </source>
</evidence>
<dbReference type="Proteomes" id="UP000295351">
    <property type="component" value="Unassembled WGS sequence"/>
</dbReference>
<keyword evidence="3" id="KW-0238">DNA-binding</keyword>
<dbReference type="Gene3D" id="3.40.190.10">
    <property type="entry name" value="Periplasmic binding protein-like II"/>
    <property type="match status" value="2"/>
</dbReference>
<dbReference type="SUPFAM" id="SSF53850">
    <property type="entry name" value="Periplasmic binding protein-like II"/>
    <property type="match status" value="1"/>
</dbReference>
<accession>A0A4R2D3V7</accession>
<gene>
    <name evidence="6" type="ORF">EV665_10241</name>
</gene>
<dbReference type="InterPro" id="IPR036390">
    <property type="entry name" value="WH_DNA-bd_sf"/>
</dbReference>
<dbReference type="PANTHER" id="PTHR30537">
    <property type="entry name" value="HTH-TYPE TRANSCRIPTIONAL REGULATOR"/>
    <property type="match status" value="1"/>
</dbReference>
<feature type="domain" description="HTH lysR-type" evidence="5">
    <location>
        <begin position="7"/>
        <end position="64"/>
    </location>
</feature>
<dbReference type="GO" id="GO:0043565">
    <property type="term" value="F:sequence-specific DNA binding"/>
    <property type="evidence" value="ECO:0007669"/>
    <property type="project" value="TreeGrafter"/>
</dbReference>
<evidence type="ECO:0000256" key="1">
    <source>
        <dbReference type="ARBA" id="ARBA00009437"/>
    </source>
</evidence>
<dbReference type="SUPFAM" id="SSF46785">
    <property type="entry name" value="Winged helix' DNA-binding domain"/>
    <property type="match status" value="1"/>
</dbReference>
<evidence type="ECO:0000259" key="5">
    <source>
        <dbReference type="PROSITE" id="PS50931"/>
    </source>
</evidence>
<evidence type="ECO:0000313" key="7">
    <source>
        <dbReference type="Proteomes" id="UP000295351"/>
    </source>
</evidence>
<keyword evidence="7" id="KW-1185">Reference proteome</keyword>
<dbReference type="PROSITE" id="PS50931">
    <property type="entry name" value="HTH_LYSR"/>
    <property type="match status" value="1"/>
</dbReference>
<reference evidence="6 7" key="1">
    <citation type="submission" date="2019-03" db="EMBL/GenBank/DDBJ databases">
        <title>Genomic Encyclopedia of Type Strains, Phase IV (KMG-IV): sequencing the most valuable type-strain genomes for metagenomic binning, comparative biology and taxonomic classification.</title>
        <authorList>
            <person name="Goeker M."/>
        </authorList>
    </citation>
    <scope>NUCLEOTIDE SEQUENCE [LARGE SCALE GENOMIC DNA]</scope>
    <source>
        <strain evidence="6 7">DSM 18401</strain>
    </source>
</reference>
<dbReference type="EMBL" id="SLVX01000002">
    <property type="protein sequence ID" value="TCN47522.1"/>
    <property type="molecule type" value="Genomic_DNA"/>
</dbReference>
<dbReference type="RefSeq" id="WP_133033094.1">
    <property type="nucleotide sequence ID" value="NZ_BAABEI010000012.1"/>
</dbReference>
<dbReference type="CDD" id="cd08432">
    <property type="entry name" value="PBP2_GcdR_TrpI_HvrB_AmpR_like"/>
    <property type="match status" value="1"/>
</dbReference>